<protein>
    <submittedName>
        <fullName evidence="3">Type VI secretion system secreted protein VgrG</fullName>
    </submittedName>
</protein>
<organism evidence="3 4">
    <name type="scientific">Paraburkholderia terricola</name>
    <dbReference type="NCBI Taxonomy" id="169427"/>
    <lineage>
        <taxon>Bacteria</taxon>
        <taxon>Pseudomonadati</taxon>
        <taxon>Pseudomonadota</taxon>
        <taxon>Betaproteobacteria</taxon>
        <taxon>Burkholderiales</taxon>
        <taxon>Burkholderiaceae</taxon>
        <taxon>Paraburkholderia</taxon>
    </lineage>
</organism>
<proteinExistence type="predicted"/>
<dbReference type="Proteomes" id="UP000184395">
    <property type="component" value="Unassembled WGS sequence"/>
</dbReference>
<accession>A0A1M6ZA21</accession>
<feature type="non-terminal residue" evidence="3">
    <location>
        <position position="1"/>
    </location>
</feature>
<dbReference type="OrthoDB" id="1907165at2"/>
<dbReference type="STRING" id="169427.SAMN05192548_10973"/>
<evidence type="ECO:0000259" key="2">
    <source>
        <dbReference type="Pfam" id="PF10106"/>
    </source>
</evidence>
<gene>
    <name evidence="3" type="ORF">SAMN05192548_10973</name>
</gene>
<dbReference type="InterPro" id="IPR018769">
    <property type="entry name" value="VgrG2_DUF2345"/>
</dbReference>
<sequence length="290" mass="30608">ASTTHQAESLGDGHAALKSFTDATRNNVSGSPSGGRTAGGGAGSANAFREPVMLFASPSGIALSTQKSVHVSADEHINFVSGQGTHLATGKSLIASVAGKLSLFVQNAGMKLFAGKGKVEVQAHSDNLELTAQKTMKLLSATEKIEAAAKQEILLTSGGAYIRMTGGNIEIHAPGKVDFKGSQHSFNGPASQPYPLPQFQPSYQAQYVLQNEADGTPMIQHAYELKLPSGRTLLGHTNDFGETVRVFTPSAQDVNLRAFKQDKIEVKPWKFAGGGQPDIRADYLDDADEA</sequence>
<feature type="region of interest" description="Disordered" evidence="1">
    <location>
        <begin position="24"/>
        <end position="43"/>
    </location>
</feature>
<evidence type="ECO:0000313" key="3">
    <source>
        <dbReference type="EMBL" id="SHL27277.1"/>
    </source>
</evidence>
<feature type="compositionally biased region" description="Gly residues" evidence="1">
    <location>
        <begin position="32"/>
        <end position="43"/>
    </location>
</feature>
<dbReference type="RefSeq" id="WP_143169546.1">
    <property type="nucleotide sequence ID" value="NZ_FRAB01000097.1"/>
</dbReference>
<name>A0A1M6ZA21_9BURK</name>
<evidence type="ECO:0000313" key="4">
    <source>
        <dbReference type="Proteomes" id="UP000184395"/>
    </source>
</evidence>
<reference evidence="3 4" key="1">
    <citation type="submission" date="2016-11" db="EMBL/GenBank/DDBJ databases">
        <authorList>
            <person name="Jaros S."/>
            <person name="Januszkiewicz K."/>
            <person name="Wedrychowicz H."/>
        </authorList>
    </citation>
    <scope>NUCLEOTIDE SEQUENCE [LARGE SCALE GENOMIC DNA]</scope>
    <source>
        <strain evidence="3 4">LMG 20594</strain>
    </source>
</reference>
<evidence type="ECO:0000256" key="1">
    <source>
        <dbReference type="SAM" id="MobiDB-lite"/>
    </source>
</evidence>
<dbReference type="Pfam" id="PF10106">
    <property type="entry name" value="DUF2345"/>
    <property type="match status" value="1"/>
</dbReference>
<dbReference type="EMBL" id="FRAB01000097">
    <property type="protein sequence ID" value="SHL27277.1"/>
    <property type="molecule type" value="Genomic_DNA"/>
</dbReference>
<dbReference type="AlphaFoldDB" id="A0A1M6ZA21"/>
<feature type="domain" description="DUF2345" evidence="2">
    <location>
        <begin position="41"/>
        <end position="190"/>
    </location>
</feature>